<evidence type="ECO:0000256" key="1">
    <source>
        <dbReference type="SAM" id="Phobius"/>
    </source>
</evidence>
<evidence type="ECO:0000313" key="2">
    <source>
        <dbReference type="EMBL" id="MFD2581602.1"/>
    </source>
</evidence>
<evidence type="ECO:0000313" key="3">
    <source>
        <dbReference type="Proteomes" id="UP001597461"/>
    </source>
</evidence>
<feature type="transmembrane region" description="Helical" evidence="1">
    <location>
        <begin position="14"/>
        <end position="35"/>
    </location>
</feature>
<name>A0ABW5MEE0_9SPHI</name>
<protein>
    <submittedName>
        <fullName evidence="2">Type II secretion system protein J</fullName>
    </submittedName>
</protein>
<keyword evidence="1" id="KW-1133">Transmembrane helix</keyword>
<comment type="caution">
    <text evidence="2">The sequence shown here is derived from an EMBL/GenBank/DDBJ whole genome shotgun (WGS) entry which is preliminary data.</text>
</comment>
<accession>A0ABW5MEE0</accession>
<gene>
    <name evidence="2" type="ORF">ACFSR6_03810</name>
</gene>
<keyword evidence="1" id="KW-0472">Membrane</keyword>
<keyword evidence="3" id="KW-1185">Reference proteome</keyword>
<keyword evidence="1" id="KW-0812">Transmembrane</keyword>
<reference evidence="3" key="1">
    <citation type="journal article" date="2019" name="Int. J. Syst. Evol. Microbiol.">
        <title>The Global Catalogue of Microorganisms (GCM) 10K type strain sequencing project: providing services to taxonomists for standard genome sequencing and annotation.</title>
        <authorList>
            <consortium name="The Broad Institute Genomics Platform"/>
            <consortium name="The Broad Institute Genome Sequencing Center for Infectious Disease"/>
            <person name="Wu L."/>
            <person name="Ma J."/>
        </authorList>
    </citation>
    <scope>NUCLEOTIDE SEQUENCE [LARGE SCALE GENOMIC DNA]</scope>
    <source>
        <strain evidence="3">KCTC 42866</strain>
    </source>
</reference>
<proteinExistence type="predicted"/>
<sequence length="158" mass="18189">MKAKKIEAYTLMEIAIAMLLAAICMSICYTAYSMIGDYFRAFQKRNAAAEEVLTLRRTMERDIAKGRYLVRTAEGVQILADSLNITYQFADTAILRKVENLHTDSFHVRPVETSFLFEKKEALETDTVDRISFMLKMEKQQMIPITLGKFYSAHDLLK</sequence>
<dbReference type="EMBL" id="JBHULL010000004">
    <property type="protein sequence ID" value="MFD2581602.1"/>
    <property type="molecule type" value="Genomic_DNA"/>
</dbReference>
<dbReference type="Proteomes" id="UP001597461">
    <property type="component" value="Unassembled WGS sequence"/>
</dbReference>
<dbReference type="RefSeq" id="WP_379075158.1">
    <property type="nucleotide sequence ID" value="NZ_JBHULL010000004.1"/>
</dbReference>
<organism evidence="2 3">
    <name type="scientific">Pedobacter vanadiisoli</name>
    <dbReference type="NCBI Taxonomy" id="1761975"/>
    <lineage>
        <taxon>Bacteria</taxon>
        <taxon>Pseudomonadati</taxon>
        <taxon>Bacteroidota</taxon>
        <taxon>Sphingobacteriia</taxon>
        <taxon>Sphingobacteriales</taxon>
        <taxon>Sphingobacteriaceae</taxon>
        <taxon>Pedobacter</taxon>
    </lineage>
</organism>